<dbReference type="InterPro" id="IPR051199">
    <property type="entry name" value="LPS_LOS_Heptosyltrfase"/>
</dbReference>
<reference evidence="3" key="1">
    <citation type="submission" date="2022-10" db="EMBL/GenBank/DDBJ databases">
        <title>Chitiniphilus purpureus sp. nov., a novel chitin-degrading bacterium isolated from crawfish pond sediment.</title>
        <authorList>
            <person name="Li K."/>
        </authorList>
    </citation>
    <scope>NUCLEOTIDE SEQUENCE</scope>
    <source>
        <strain evidence="3">CD1</strain>
    </source>
</reference>
<organism evidence="3 4">
    <name type="scientific">Chitiniphilus purpureus</name>
    <dbReference type="NCBI Taxonomy" id="2981137"/>
    <lineage>
        <taxon>Bacteria</taxon>
        <taxon>Pseudomonadati</taxon>
        <taxon>Pseudomonadota</taxon>
        <taxon>Betaproteobacteria</taxon>
        <taxon>Neisseriales</taxon>
        <taxon>Chitinibacteraceae</taxon>
        <taxon>Chitiniphilus</taxon>
    </lineage>
</organism>
<dbReference type="CDD" id="cd03789">
    <property type="entry name" value="GT9_LPS_heptosyltransferase"/>
    <property type="match status" value="1"/>
</dbReference>
<name>A0ABY6DPM7_9NEIS</name>
<accession>A0ABY6DPM7</accession>
<evidence type="ECO:0000256" key="1">
    <source>
        <dbReference type="ARBA" id="ARBA00022676"/>
    </source>
</evidence>
<keyword evidence="2" id="KW-0808">Transferase</keyword>
<proteinExistence type="predicted"/>
<keyword evidence="4" id="KW-1185">Reference proteome</keyword>
<dbReference type="PANTHER" id="PTHR30160">
    <property type="entry name" value="TETRAACYLDISACCHARIDE 4'-KINASE-RELATED"/>
    <property type="match status" value="1"/>
</dbReference>
<evidence type="ECO:0000313" key="4">
    <source>
        <dbReference type="Proteomes" id="UP001061302"/>
    </source>
</evidence>
<dbReference type="Proteomes" id="UP001061302">
    <property type="component" value="Chromosome"/>
</dbReference>
<dbReference type="SUPFAM" id="SSF53756">
    <property type="entry name" value="UDP-Glycosyltransferase/glycogen phosphorylase"/>
    <property type="match status" value="1"/>
</dbReference>
<sequence>MQAASATAPATLPAPLTGVRHIVVLRPCAVGDFVFALPALAALRATYPQAHITLLGRAWQAELLAGRPGPVDEVRVLPTVPGVGAPADAVEDTAAVTALLDALNARGVDLAIQLYGGGGYANPFLLRIAARHRIGLRAPDAPALDRTLPYVYLQNERLRLLETVGLAGAHATTLDARLAVLPDDLAQAARCVPMDDAKPLVVIQPGATDPRRCWAPARFAAVADALAEAGARIAVNGSEAERDRVRAVITAMRADALDLATPQLSLSGLLGLLSRATLLVSNDTGPLHLAQAVGTASVGIYWFTNLLISAPLAAARHRHAVSLQVHCPVCGRENVTAHCGHPASFVDAVGVDEVRTLALALYREELARG</sequence>
<dbReference type="Gene3D" id="3.40.50.2000">
    <property type="entry name" value="Glycogen Phosphorylase B"/>
    <property type="match status" value="2"/>
</dbReference>
<dbReference type="RefSeq" id="WP_263125762.1">
    <property type="nucleotide sequence ID" value="NZ_CP106753.1"/>
</dbReference>
<evidence type="ECO:0000256" key="2">
    <source>
        <dbReference type="ARBA" id="ARBA00022679"/>
    </source>
</evidence>
<dbReference type="PANTHER" id="PTHR30160:SF1">
    <property type="entry name" value="LIPOPOLYSACCHARIDE 1,2-N-ACETYLGLUCOSAMINETRANSFERASE-RELATED"/>
    <property type="match status" value="1"/>
</dbReference>
<keyword evidence="1" id="KW-0328">Glycosyltransferase</keyword>
<protein>
    <submittedName>
        <fullName evidence="3">Glycosyltransferase family 9 protein</fullName>
    </submittedName>
</protein>
<gene>
    <name evidence="3" type="ORF">N8I74_04615</name>
</gene>
<evidence type="ECO:0000313" key="3">
    <source>
        <dbReference type="EMBL" id="UXY16306.1"/>
    </source>
</evidence>
<dbReference type="InterPro" id="IPR002201">
    <property type="entry name" value="Glyco_trans_9"/>
</dbReference>
<dbReference type="EMBL" id="CP106753">
    <property type="protein sequence ID" value="UXY16306.1"/>
    <property type="molecule type" value="Genomic_DNA"/>
</dbReference>
<dbReference type="Pfam" id="PF01075">
    <property type="entry name" value="Glyco_transf_9"/>
    <property type="match status" value="1"/>
</dbReference>